<feature type="region of interest" description="Disordered" evidence="1">
    <location>
        <begin position="1"/>
        <end position="81"/>
    </location>
</feature>
<evidence type="ECO:0000313" key="3">
    <source>
        <dbReference type="Proteomes" id="UP000029665"/>
    </source>
</evidence>
<evidence type="ECO:0000313" key="2">
    <source>
        <dbReference type="EMBL" id="CDO68232.1"/>
    </source>
</evidence>
<evidence type="ECO:0000256" key="1">
    <source>
        <dbReference type="SAM" id="MobiDB-lite"/>
    </source>
</evidence>
<dbReference type="HOGENOM" id="CLU_2575023_0_0_1"/>
<feature type="compositionally biased region" description="Polar residues" evidence="1">
    <location>
        <begin position="36"/>
        <end position="53"/>
    </location>
</feature>
<sequence>MSNDNLNGTQADWGDNPTPIWQEHTPHPLEQPAQPVHNQNTAQAQQQGITSGPTEADVIHLSDHSDWDSDMSDSQGSEVVE</sequence>
<name>A0A060S1J6_PYCCI</name>
<accession>A0A060S1J6</accession>
<dbReference type="Proteomes" id="UP000029665">
    <property type="component" value="Unassembled WGS sequence"/>
</dbReference>
<dbReference type="EMBL" id="CCBP010000009">
    <property type="protein sequence ID" value="CDO68232.1"/>
    <property type="molecule type" value="Genomic_DNA"/>
</dbReference>
<gene>
    <name evidence="2" type="ORF">BN946_scf184784.g1</name>
</gene>
<comment type="caution">
    <text evidence="2">The sequence shown here is derived from an EMBL/GenBank/DDBJ whole genome shotgun (WGS) entry which is preliminary data.</text>
</comment>
<proteinExistence type="predicted"/>
<dbReference type="AlphaFoldDB" id="A0A060S1J6"/>
<reference evidence="2" key="1">
    <citation type="submission" date="2014-01" db="EMBL/GenBank/DDBJ databases">
        <title>The genome of the white-rot fungus Pycnoporus cinnabarinus: a basidiomycete model with a versatile arsenal for lignocellulosic biomass breakdown.</title>
        <authorList>
            <person name="Levasseur A."/>
            <person name="Lomascolo A."/>
            <person name="Ruiz-Duenas F.J."/>
            <person name="Uzan E."/>
            <person name="Piumi F."/>
            <person name="Kues U."/>
            <person name="Ram A.F.J."/>
            <person name="Murat C."/>
            <person name="Haon M."/>
            <person name="Benoit I."/>
            <person name="Arfi Y."/>
            <person name="Chevret D."/>
            <person name="Drula E."/>
            <person name="Kwon M.J."/>
            <person name="Gouret P."/>
            <person name="Lesage-Meessen L."/>
            <person name="Lombard V."/>
            <person name="Mariette J."/>
            <person name="Noirot C."/>
            <person name="Park J."/>
            <person name="Patyshakuliyeva A."/>
            <person name="Wieneger R.A.B."/>
            <person name="Wosten H.A.B."/>
            <person name="Martin F."/>
            <person name="Coutinho P.M."/>
            <person name="de Vries R."/>
            <person name="Martinez A.T."/>
            <person name="Klopp C."/>
            <person name="Pontarotti P."/>
            <person name="Henrissat B."/>
            <person name="Record E."/>
        </authorList>
    </citation>
    <scope>NUCLEOTIDE SEQUENCE [LARGE SCALE GENOMIC DNA]</scope>
    <source>
        <strain evidence="2">BRFM137</strain>
    </source>
</reference>
<organism evidence="2 3">
    <name type="scientific">Pycnoporus cinnabarinus</name>
    <name type="common">Cinnabar-red polypore</name>
    <name type="synonym">Trametes cinnabarina</name>
    <dbReference type="NCBI Taxonomy" id="5643"/>
    <lineage>
        <taxon>Eukaryota</taxon>
        <taxon>Fungi</taxon>
        <taxon>Dikarya</taxon>
        <taxon>Basidiomycota</taxon>
        <taxon>Agaricomycotina</taxon>
        <taxon>Agaricomycetes</taxon>
        <taxon>Polyporales</taxon>
        <taxon>Polyporaceae</taxon>
        <taxon>Trametes</taxon>
    </lineage>
</organism>
<feature type="compositionally biased region" description="Basic and acidic residues" evidence="1">
    <location>
        <begin position="57"/>
        <end position="67"/>
    </location>
</feature>
<feature type="compositionally biased region" description="Polar residues" evidence="1">
    <location>
        <begin position="1"/>
        <end position="10"/>
    </location>
</feature>
<keyword evidence="3" id="KW-1185">Reference proteome</keyword>
<protein>
    <submittedName>
        <fullName evidence="2">Uncharacterized protein</fullName>
    </submittedName>
</protein>